<organism evidence="2 3">
    <name type="scientific">Leminorella richardii</name>
    <dbReference type="NCBI Taxonomy" id="158841"/>
    <lineage>
        <taxon>Bacteria</taxon>
        <taxon>Pseudomonadati</taxon>
        <taxon>Pseudomonadota</taxon>
        <taxon>Gammaproteobacteria</taxon>
        <taxon>Enterobacterales</taxon>
        <taxon>Budviciaceae</taxon>
        <taxon>Leminorella</taxon>
    </lineage>
</organism>
<dbReference type="OrthoDB" id="6636107at2"/>
<accession>A0A2X4UYG9</accession>
<protein>
    <recommendedName>
        <fullName evidence="4">Transcriptional regulator</fullName>
    </recommendedName>
</protein>
<evidence type="ECO:0000313" key="2">
    <source>
        <dbReference type="EMBL" id="SQI43439.1"/>
    </source>
</evidence>
<sequence length="312" mass="33623">MKIHRLAAALLFSLIGFISSAQALEKIPGIAASINPPEGFIPSAQFSGYFNEKSGASIMATEMPSSLGEVQHGFIPDLLTVKGVSILGSEQAEHQGKKLWLYKISQRAGNDVYHKWILLQGDEKGTLMLVGTFRAANDADEGAKIKEALLSIEVQDALRNQVSLDGLSYKIQESESLKITKRMNTALAMTRPGDPFPSESAEPLLVIAPSFGKVETGDLAAFAEKHLKSTASLIEAEVVKGSVKSLKIGGLDAVELQANAEDARNHRPVKVYQAIVVSADGYYVIKGIVKAELSEQFMPEFSRVAHSLTVGQ</sequence>
<dbReference type="Proteomes" id="UP000249005">
    <property type="component" value="Chromosome 1"/>
</dbReference>
<dbReference type="RefSeq" id="WP_111741404.1">
    <property type="nucleotide sequence ID" value="NZ_LR698987.1"/>
</dbReference>
<evidence type="ECO:0000256" key="1">
    <source>
        <dbReference type="SAM" id="SignalP"/>
    </source>
</evidence>
<gene>
    <name evidence="2" type="ORF">NCTC12151_03055</name>
</gene>
<dbReference type="KEGG" id="lri:NCTC12151_03055"/>
<feature type="signal peptide" evidence="1">
    <location>
        <begin position="1"/>
        <end position="23"/>
    </location>
</feature>
<feature type="chain" id="PRO_5016159164" description="Transcriptional regulator" evidence="1">
    <location>
        <begin position="24"/>
        <end position="312"/>
    </location>
</feature>
<keyword evidence="3" id="KW-1185">Reference proteome</keyword>
<name>A0A2X4UYG9_9GAMM</name>
<proteinExistence type="predicted"/>
<keyword evidence="1" id="KW-0732">Signal</keyword>
<evidence type="ECO:0008006" key="4">
    <source>
        <dbReference type="Google" id="ProtNLM"/>
    </source>
</evidence>
<evidence type="ECO:0000313" key="3">
    <source>
        <dbReference type="Proteomes" id="UP000249005"/>
    </source>
</evidence>
<dbReference type="AlphaFoldDB" id="A0A2X4UYG9"/>
<dbReference type="EMBL" id="LS483470">
    <property type="protein sequence ID" value="SQI43439.1"/>
    <property type="molecule type" value="Genomic_DNA"/>
</dbReference>
<reference evidence="2 3" key="1">
    <citation type="submission" date="2018-06" db="EMBL/GenBank/DDBJ databases">
        <authorList>
            <consortium name="Pathogen Informatics"/>
            <person name="Doyle S."/>
        </authorList>
    </citation>
    <scope>NUCLEOTIDE SEQUENCE [LARGE SCALE GENOMIC DNA]</scope>
    <source>
        <strain evidence="2 3">NCTC12151</strain>
    </source>
</reference>